<dbReference type="EMBL" id="JBHRVA010000003">
    <property type="protein sequence ID" value="MFC3303833.1"/>
    <property type="molecule type" value="Genomic_DNA"/>
</dbReference>
<dbReference type="Proteomes" id="UP001595607">
    <property type="component" value="Unassembled WGS sequence"/>
</dbReference>
<dbReference type="SUPFAM" id="SSF52540">
    <property type="entry name" value="P-loop containing nucleoside triphosphate hydrolases"/>
    <property type="match status" value="1"/>
</dbReference>
<accession>A0ABV7MFR7</accession>
<name>A0ABV7MFR7_9PROT</name>
<evidence type="ECO:0000313" key="2">
    <source>
        <dbReference type="Proteomes" id="UP001595607"/>
    </source>
</evidence>
<evidence type="ECO:0000313" key="1">
    <source>
        <dbReference type="EMBL" id="MFC3303833.1"/>
    </source>
</evidence>
<keyword evidence="2" id="KW-1185">Reference proteome</keyword>
<evidence type="ECO:0008006" key="3">
    <source>
        <dbReference type="Google" id="ProtNLM"/>
    </source>
</evidence>
<comment type="caution">
    <text evidence="1">The sequence shown here is derived from an EMBL/GenBank/DDBJ whole genome shotgun (WGS) entry which is preliminary data.</text>
</comment>
<reference evidence="2" key="1">
    <citation type="journal article" date="2019" name="Int. J. Syst. Evol. Microbiol.">
        <title>The Global Catalogue of Microorganisms (GCM) 10K type strain sequencing project: providing services to taxonomists for standard genome sequencing and annotation.</title>
        <authorList>
            <consortium name="The Broad Institute Genomics Platform"/>
            <consortium name="The Broad Institute Genome Sequencing Center for Infectious Disease"/>
            <person name="Wu L."/>
            <person name="Ma J."/>
        </authorList>
    </citation>
    <scope>NUCLEOTIDE SEQUENCE [LARGE SCALE GENOMIC DNA]</scope>
    <source>
        <strain evidence="2">KCTC 22245</strain>
    </source>
</reference>
<protein>
    <recommendedName>
        <fullName evidence="3">LPS sulfotransferase NodH</fullName>
    </recommendedName>
</protein>
<gene>
    <name evidence="1" type="ORF">ACFONP_13960</name>
</gene>
<organism evidence="1 2">
    <name type="scientific">Parvularcula lutaonensis</name>
    <dbReference type="NCBI Taxonomy" id="491923"/>
    <lineage>
        <taxon>Bacteria</taxon>
        <taxon>Pseudomonadati</taxon>
        <taxon>Pseudomonadota</taxon>
        <taxon>Alphaproteobacteria</taxon>
        <taxon>Parvularculales</taxon>
        <taxon>Parvularculaceae</taxon>
        <taxon>Parvularcula</taxon>
    </lineage>
</organism>
<dbReference type="RefSeq" id="WP_189576748.1">
    <property type="nucleotide sequence ID" value="NZ_BMXU01000002.1"/>
</dbReference>
<dbReference type="Gene3D" id="3.40.50.300">
    <property type="entry name" value="P-loop containing nucleotide triphosphate hydrolases"/>
    <property type="match status" value="1"/>
</dbReference>
<dbReference type="InterPro" id="IPR027417">
    <property type="entry name" value="P-loop_NTPase"/>
</dbReference>
<sequence length="270" mass="30761">MPSLRKSLDRKASFLYRLPFGFAFEAAAWRHRAKPLPDLRFLIVAQGRTGSTFLTSSLNSHPQLVCADEILDRPMLLPRAYAENRARGAGGLGFGFHTKPMDHLVRMQREQDVRRFLSAMHGDGWKIIHLCRAHHLAHLISLQVARENRVYHVTESKQLRKKTVSLDPDKITRRVAGRADAMAWERRLLEDIPHLALEYGRDIKSPEVQDQTLLRIQNFLGIEPMPTSTPLKKAVTKPLSDTVENWPEVERALSGTEYAYLLTEAEGVKP</sequence>
<proteinExistence type="predicted"/>